<dbReference type="OrthoDB" id="5275938at2759"/>
<proteinExistence type="predicted"/>
<dbReference type="AlphaFoldDB" id="A0A9P4JPU8"/>
<gene>
    <name evidence="1" type="ORF">GQ43DRAFT_461464</name>
</gene>
<comment type="caution">
    <text evidence="1">The sequence shown here is derived from an EMBL/GenBank/DDBJ whole genome shotgun (WGS) entry which is preliminary data.</text>
</comment>
<evidence type="ECO:0000313" key="2">
    <source>
        <dbReference type="Proteomes" id="UP000799536"/>
    </source>
</evidence>
<organism evidence="1 2">
    <name type="scientific">Delitschia confertaspora ATCC 74209</name>
    <dbReference type="NCBI Taxonomy" id="1513339"/>
    <lineage>
        <taxon>Eukaryota</taxon>
        <taxon>Fungi</taxon>
        <taxon>Dikarya</taxon>
        <taxon>Ascomycota</taxon>
        <taxon>Pezizomycotina</taxon>
        <taxon>Dothideomycetes</taxon>
        <taxon>Pleosporomycetidae</taxon>
        <taxon>Pleosporales</taxon>
        <taxon>Delitschiaceae</taxon>
        <taxon>Delitschia</taxon>
    </lineage>
</organism>
<keyword evidence="2" id="KW-1185">Reference proteome</keyword>
<protein>
    <recommendedName>
        <fullName evidence="3">BTB domain-containing protein</fullName>
    </recommendedName>
</protein>
<name>A0A9P4JPU8_9PLEO</name>
<accession>A0A9P4JPU8</accession>
<evidence type="ECO:0000313" key="1">
    <source>
        <dbReference type="EMBL" id="KAF2203538.1"/>
    </source>
</evidence>
<evidence type="ECO:0008006" key="3">
    <source>
        <dbReference type="Google" id="ProtNLM"/>
    </source>
</evidence>
<dbReference type="EMBL" id="ML993900">
    <property type="protein sequence ID" value="KAF2203538.1"/>
    <property type="molecule type" value="Genomic_DNA"/>
</dbReference>
<dbReference type="Proteomes" id="UP000799536">
    <property type="component" value="Unassembled WGS sequence"/>
</dbReference>
<sequence length="468" mass="53227">MNISTVIKEAIMTRLGDEEGLRRAPVRPEDYITIDPDGDLEISALTNNGTASKIFLVSSANVRLAVPKWKALLDAAKSPVAGNKYQLDLEEDDIGTLRIILSLAHYQYWKVPDRLNFEELVKVMRFCQRHETTRFLIPWLQSSLSLWLPKLLKPGYELWLLVAYQLRYWDTLELIVAEIAVTMYQDDEEDWVVPRGTNLSKSDLPKCIMDNLLRLRTSTIQAILTECHDCIEDLSSGSPKIYPCRAPHDRERCACISLGSLLRSFKDLGIWPQRPGAQDIKMSAREFQLHVMNIDILTAPGHEDINDYSDGMGLVCPVREYFRNYVCLAGTRVEVFIAPPPAELMPVGGFQIPWQYSLRHAPAVWSHHSTNLWGFRERDVRTEGVDSESEDDEDYVPGKMRAEPLEEYVEYVDEDVEEDEQTVVGEDEDQLMVDAEAEEEGETAVMGEEVVYTTKLIDVSSRTGSSDC</sequence>
<reference evidence="1" key="1">
    <citation type="journal article" date="2020" name="Stud. Mycol.">
        <title>101 Dothideomycetes genomes: a test case for predicting lifestyles and emergence of pathogens.</title>
        <authorList>
            <person name="Haridas S."/>
            <person name="Albert R."/>
            <person name="Binder M."/>
            <person name="Bloem J."/>
            <person name="Labutti K."/>
            <person name="Salamov A."/>
            <person name="Andreopoulos B."/>
            <person name="Baker S."/>
            <person name="Barry K."/>
            <person name="Bills G."/>
            <person name="Bluhm B."/>
            <person name="Cannon C."/>
            <person name="Castanera R."/>
            <person name="Culley D."/>
            <person name="Daum C."/>
            <person name="Ezra D."/>
            <person name="Gonzalez J."/>
            <person name="Henrissat B."/>
            <person name="Kuo A."/>
            <person name="Liang C."/>
            <person name="Lipzen A."/>
            <person name="Lutzoni F."/>
            <person name="Magnuson J."/>
            <person name="Mondo S."/>
            <person name="Nolan M."/>
            <person name="Ohm R."/>
            <person name="Pangilinan J."/>
            <person name="Park H.-J."/>
            <person name="Ramirez L."/>
            <person name="Alfaro M."/>
            <person name="Sun H."/>
            <person name="Tritt A."/>
            <person name="Yoshinaga Y."/>
            <person name="Zwiers L.-H."/>
            <person name="Turgeon B."/>
            <person name="Goodwin S."/>
            <person name="Spatafora J."/>
            <person name="Crous P."/>
            <person name="Grigoriev I."/>
        </authorList>
    </citation>
    <scope>NUCLEOTIDE SEQUENCE</scope>
    <source>
        <strain evidence="1">ATCC 74209</strain>
    </source>
</reference>